<accession>A0A0J6Y8Y5</accession>
<evidence type="ECO:0000313" key="1">
    <source>
        <dbReference type="EMBL" id="KMO69441.1"/>
    </source>
</evidence>
<dbReference type="Proteomes" id="UP000036313">
    <property type="component" value="Unassembled WGS sequence"/>
</dbReference>
<dbReference type="EMBL" id="JYNU01000057">
    <property type="protein sequence ID" value="KMO69441.1"/>
    <property type="molecule type" value="Genomic_DNA"/>
</dbReference>
<protein>
    <submittedName>
        <fullName evidence="1">Uncharacterized protein</fullName>
    </submittedName>
</protein>
<dbReference type="RefSeq" id="WP_157850966.1">
    <property type="nucleotide sequence ID" value="NZ_JYNU01000057.1"/>
</dbReference>
<gene>
    <name evidence="1" type="ORF">MOBUDSM44075_04867</name>
</gene>
<comment type="caution">
    <text evidence="1">The sequence shown here is derived from an EMBL/GenBank/DDBJ whole genome shotgun (WGS) entry which is preliminary data.</text>
</comment>
<reference evidence="1 2" key="1">
    <citation type="journal article" date="2015" name="Genome Biol. Evol.">
        <title>Characterization of Three Mycobacterium spp. with Potential Use in Bioremediation by Genome Sequencing and Comparative Genomics.</title>
        <authorList>
            <person name="Das S."/>
            <person name="Pettersson B.M."/>
            <person name="Behra P.R."/>
            <person name="Ramesh M."/>
            <person name="Dasgupta S."/>
            <person name="Bhattacharya A."/>
            <person name="Kirsebom L.A."/>
        </authorList>
    </citation>
    <scope>NUCLEOTIDE SEQUENCE [LARGE SCALE GENOMIC DNA]</scope>
    <source>
        <strain evidence="1 2">DSM 44075</strain>
    </source>
</reference>
<sequence>MGGPHVQFRWPIPLAGRLIRPIAGLQLPDPRDLMVHCAQEMSHLAGFLPELHARFT</sequence>
<dbReference type="PATRIC" id="fig|1807.14.peg.4904"/>
<dbReference type="OrthoDB" id="2052122at2"/>
<dbReference type="AlphaFoldDB" id="A0A0J6Y8Y5"/>
<evidence type="ECO:0000313" key="2">
    <source>
        <dbReference type="Proteomes" id="UP000036313"/>
    </source>
</evidence>
<name>A0A0J6Y8Y5_9MYCO</name>
<organism evidence="1 2">
    <name type="scientific">Mycolicibacterium obuense</name>
    <dbReference type="NCBI Taxonomy" id="1807"/>
    <lineage>
        <taxon>Bacteria</taxon>
        <taxon>Bacillati</taxon>
        <taxon>Actinomycetota</taxon>
        <taxon>Actinomycetes</taxon>
        <taxon>Mycobacteriales</taxon>
        <taxon>Mycobacteriaceae</taxon>
        <taxon>Mycolicibacterium</taxon>
    </lineage>
</organism>
<proteinExistence type="predicted"/>